<organism evidence="2 3">
    <name type="scientific">Candidatus Avibacteroides avistercoris</name>
    <dbReference type="NCBI Taxonomy" id="2840690"/>
    <lineage>
        <taxon>Bacteria</taxon>
        <taxon>Pseudomonadati</taxon>
        <taxon>Bacteroidota</taxon>
        <taxon>Bacteroidia</taxon>
        <taxon>Bacteroidales</taxon>
        <taxon>Bacteroidaceae</taxon>
        <taxon>Bacteroidaceae incertae sedis</taxon>
        <taxon>Candidatus Avibacteroides</taxon>
    </lineage>
</organism>
<comment type="caution">
    <text evidence="2">The sequence shown here is derived from an EMBL/GenBank/DDBJ whole genome shotgun (WGS) entry which is preliminary data.</text>
</comment>
<name>A0A9D2UJJ1_9BACT</name>
<protein>
    <submittedName>
        <fullName evidence="2">DUF3256 family protein</fullName>
    </submittedName>
</protein>
<sequence length="212" mass="23503">MRLHLAIIMIMAAVATHAQTAAQLFVNMPDRLFPALTAVNRADMIDFIDNGMRAVVSNAMDSTAEMTAKTDDYIAVKTSAMGSMQMKVLPLNDSTSVICLVRTVCPGACMSSVRFFDTGWHLLPCGQYFTMPRTSEFLLRSDPAFMTDSVGHSSLADIELHRIDLAPDTPTMTITSTICDYATREEAVTLRRWLKPDGVKMQWQNGRFAIVK</sequence>
<accession>A0A9D2UJJ1</accession>
<gene>
    <name evidence="2" type="ORF">IAA93_07795</name>
</gene>
<dbReference type="Pfam" id="PF11644">
    <property type="entry name" value="DUF3256"/>
    <property type="match status" value="1"/>
</dbReference>
<dbReference type="EMBL" id="DWUP01000184">
    <property type="protein sequence ID" value="HJD53608.1"/>
    <property type="molecule type" value="Genomic_DNA"/>
</dbReference>
<dbReference type="Proteomes" id="UP000787625">
    <property type="component" value="Unassembled WGS sequence"/>
</dbReference>
<keyword evidence="1" id="KW-0732">Signal</keyword>
<evidence type="ECO:0000313" key="3">
    <source>
        <dbReference type="Proteomes" id="UP000787625"/>
    </source>
</evidence>
<evidence type="ECO:0000313" key="2">
    <source>
        <dbReference type="EMBL" id="HJD53608.1"/>
    </source>
</evidence>
<feature type="signal peptide" evidence="1">
    <location>
        <begin position="1"/>
        <end position="18"/>
    </location>
</feature>
<dbReference type="SUPFAM" id="SSF160925">
    <property type="entry name" value="PG1388-like"/>
    <property type="match status" value="1"/>
</dbReference>
<evidence type="ECO:0000256" key="1">
    <source>
        <dbReference type="SAM" id="SignalP"/>
    </source>
</evidence>
<reference evidence="2" key="2">
    <citation type="submission" date="2021-04" db="EMBL/GenBank/DDBJ databases">
        <authorList>
            <person name="Gilroy R."/>
        </authorList>
    </citation>
    <scope>NUCLEOTIDE SEQUENCE</scope>
    <source>
        <strain evidence="2">MalCec1-1739</strain>
    </source>
</reference>
<dbReference type="AlphaFoldDB" id="A0A9D2UJJ1"/>
<feature type="chain" id="PRO_5039194481" evidence="1">
    <location>
        <begin position="19"/>
        <end position="212"/>
    </location>
</feature>
<reference evidence="2" key="1">
    <citation type="journal article" date="2021" name="PeerJ">
        <title>Extensive microbial diversity within the chicken gut microbiome revealed by metagenomics and culture.</title>
        <authorList>
            <person name="Gilroy R."/>
            <person name="Ravi A."/>
            <person name="Getino M."/>
            <person name="Pursley I."/>
            <person name="Horton D.L."/>
            <person name="Alikhan N.F."/>
            <person name="Baker D."/>
            <person name="Gharbi K."/>
            <person name="Hall N."/>
            <person name="Watson M."/>
            <person name="Adriaenssens E.M."/>
            <person name="Foster-Nyarko E."/>
            <person name="Jarju S."/>
            <person name="Secka A."/>
            <person name="Antonio M."/>
            <person name="Oren A."/>
            <person name="Chaudhuri R.R."/>
            <person name="La Ragione R."/>
            <person name="Hildebrand F."/>
            <person name="Pallen M.J."/>
        </authorList>
    </citation>
    <scope>NUCLEOTIDE SEQUENCE</scope>
    <source>
        <strain evidence="2">MalCec1-1739</strain>
    </source>
</reference>
<dbReference type="InterPro" id="IPR021670">
    <property type="entry name" value="DUF3256"/>
</dbReference>
<proteinExistence type="predicted"/>